<dbReference type="InterPro" id="IPR036291">
    <property type="entry name" value="NAD(P)-bd_dom_sf"/>
</dbReference>
<dbReference type="PANTHER" id="PTHR43818">
    <property type="entry name" value="BCDNA.GH03377"/>
    <property type="match status" value="1"/>
</dbReference>
<feature type="domain" description="Gfo/Idh/MocA-like oxidoreductase N-terminal" evidence="1">
    <location>
        <begin position="9"/>
        <end position="125"/>
    </location>
</feature>
<dbReference type="EMBL" id="DVLP01000185">
    <property type="protein sequence ID" value="HIT75142.1"/>
    <property type="molecule type" value="Genomic_DNA"/>
</dbReference>
<dbReference type="InterPro" id="IPR050463">
    <property type="entry name" value="Gfo/Idh/MocA_oxidrdct_glycsds"/>
</dbReference>
<comment type="caution">
    <text evidence="2">The sequence shown here is derived from an EMBL/GenBank/DDBJ whole genome shotgun (WGS) entry which is preliminary data.</text>
</comment>
<gene>
    <name evidence="2" type="ORF">IAA98_06130</name>
</gene>
<dbReference type="Pfam" id="PF01408">
    <property type="entry name" value="GFO_IDH_MocA"/>
    <property type="match status" value="1"/>
</dbReference>
<accession>A0A9D1GXU8</accession>
<dbReference type="Proteomes" id="UP000886842">
    <property type="component" value="Unassembled WGS sequence"/>
</dbReference>
<sequence>MSNSDVTSIGVIGIENSHVNHFIRHLNNENRHPGFRVTTLVGGEPERRAELSELGAIDQQVDEPAELLGKVDAAIISTRDGGLHAEQALPLLKAGMPVLVDKPLAASVADAEAMIAAARENNALLLSSSALRAVPEMADLSQIDSAERGRTAAVNVIGPADPDSPYSGLTFYGIHEVEAALEICGNGPFGDVSVQRVDGCIVATTVINDINVTITFVTADDQGQIKFFASVAGRHGITQTPLTLSADYNAPMLDMFIEMISSGKAPVSDELLLRPIQLLEAIVTQL</sequence>
<dbReference type="AlphaFoldDB" id="A0A9D1GXU8"/>
<reference evidence="2" key="2">
    <citation type="journal article" date="2021" name="PeerJ">
        <title>Extensive microbial diversity within the chicken gut microbiome revealed by metagenomics and culture.</title>
        <authorList>
            <person name="Gilroy R."/>
            <person name="Ravi A."/>
            <person name="Getino M."/>
            <person name="Pursley I."/>
            <person name="Horton D.L."/>
            <person name="Alikhan N.F."/>
            <person name="Baker D."/>
            <person name="Gharbi K."/>
            <person name="Hall N."/>
            <person name="Watson M."/>
            <person name="Adriaenssens E.M."/>
            <person name="Foster-Nyarko E."/>
            <person name="Jarju S."/>
            <person name="Secka A."/>
            <person name="Antonio M."/>
            <person name="Oren A."/>
            <person name="Chaudhuri R.R."/>
            <person name="La Ragione R."/>
            <person name="Hildebrand F."/>
            <person name="Pallen M.J."/>
        </authorList>
    </citation>
    <scope>NUCLEOTIDE SEQUENCE</scope>
    <source>
        <strain evidence="2">ChiGjej1B1-24693</strain>
    </source>
</reference>
<dbReference type="SUPFAM" id="SSF51735">
    <property type="entry name" value="NAD(P)-binding Rossmann-fold domains"/>
    <property type="match status" value="1"/>
</dbReference>
<evidence type="ECO:0000313" key="3">
    <source>
        <dbReference type="Proteomes" id="UP000886842"/>
    </source>
</evidence>
<dbReference type="PANTHER" id="PTHR43818:SF9">
    <property type="entry name" value="HYPOTHETICAL OXIDOREDUCTASE"/>
    <property type="match status" value="1"/>
</dbReference>
<dbReference type="InterPro" id="IPR000683">
    <property type="entry name" value="Gfo/Idh/MocA-like_OxRdtase_N"/>
</dbReference>
<dbReference type="Gene3D" id="3.40.50.720">
    <property type="entry name" value="NAD(P)-binding Rossmann-like Domain"/>
    <property type="match status" value="1"/>
</dbReference>
<name>A0A9D1GXU8_9ACTN</name>
<evidence type="ECO:0000259" key="1">
    <source>
        <dbReference type="Pfam" id="PF01408"/>
    </source>
</evidence>
<proteinExistence type="predicted"/>
<dbReference type="GO" id="GO:0000166">
    <property type="term" value="F:nucleotide binding"/>
    <property type="evidence" value="ECO:0007669"/>
    <property type="project" value="InterPro"/>
</dbReference>
<evidence type="ECO:0000313" key="2">
    <source>
        <dbReference type="EMBL" id="HIT75142.1"/>
    </source>
</evidence>
<protein>
    <submittedName>
        <fullName evidence="2">Gfo/Idh/MocA family oxidoreductase</fullName>
    </submittedName>
</protein>
<organism evidence="2 3">
    <name type="scientific">Candidatus Avipropionibacterium avicola</name>
    <dbReference type="NCBI Taxonomy" id="2840701"/>
    <lineage>
        <taxon>Bacteria</taxon>
        <taxon>Bacillati</taxon>
        <taxon>Actinomycetota</taxon>
        <taxon>Actinomycetes</taxon>
        <taxon>Propionibacteriales</taxon>
        <taxon>Propionibacteriaceae</taxon>
        <taxon>Propionibacteriaceae incertae sedis</taxon>
        <taxon>Candidatus Avipropionibacterium</taxon>
    </lineage>
</organism>
<reference evidence="2" key="1">
    <citation type="submission" date="2020-10" db="EMBL/GenBank/DDBJ databases">
        <authorList>
            <person name="Gilroy R."/>
        </authorList>
    </citation>
    <scope>NUCLEOTIDE SEQUENCE</scope>
    <source>
        <strain evidence="2">ChiGjej1B1-24693</strain>
    </source>
</reference>